<proteinExistence type="predicted"/>
<gene>
    <name evidence="1" type="ORF">ANN_07630</name>
</gene>
<name>A0ABQ8T0E4_PERAM</name>
<evidence type="ECO:0000313" key="2">
    <source>
        <dbReference type="Proteomes" id="UP001148838"/>
    </source>
</evidence>
<accession>A0ABQ8T0E4</accession>
<dbReference type="EMBL" id="JAJSOF020000017">
    <property type="protein sequence ID" value="KAJ4439506.1"/>
    <property type="molecule type" value="Genomic_DNA"/>
</dbReference>
<reference evidence="1 2" key="1">
    <citation type="journal article" date="2022" name="Allergy">
        <title>Genome assembly and annotation of Periplaneta americana reveal a comprehensive cockroach allergen profile.</title>
        <authorList>
            <person name="Wang L."/>
            <person name="Xiong Q."/>
            <person name="Saelim N."/>
            <person name="Wang L."/>
            <person name="Nong W."/>
            <person name="Wan A.T."/>
            <person name="Shi M."/>
            <person name="Liu X."/>
            <person name="Cao Q."/>
            <person name="Hui J.H.L."/>
            <person name="Sookrung N."/>
            <person name="Leung T.F."/>
            <person name="Tungtrongchitr A."/>
            <person name="Tsui S.K.W."/>
        </authorList>
    </citation>
    <scope>NUCLEOTIDE SEQUENCE [LARGE SCALE GENOMIC DNA]</scope>
    <source>
        <strain evidence="1">PWHHKU_190912</strain>
    </source>
</reference>
<evidence type="ECO:0008006" key="3">
    <source>
        <dbReference type="Google" id="ProtNLM"/>
    </source>
</evidence>
<protein>
    <recommendedName>
        <fullName evidence="3">Reverse transcriptase domain-containing protein</fullName>
    </recommendedName>
</protein>
<keyword evidence="2" id="KW-1185">Reference proteome</keyword>
<dbReference type="PANTHER" id="PTHR47027">
    <property type="entry name" value="REVERSE TRANSCRIPTASE DOMAIN-CONTAINING PROTEIN"/>
    <property type="match status" value="1"/>
</dbReference>
<dbReference type="Proteomes" id="UP001148838">
    <property type="component" value="Unassembled WGS sequence"/>
</dbReference>
<sequence length="316" mass="37353">MTLLWTLLKSGSDVLFQTFTVLVYRPSFLGYMQEQMEEEQFGFWKGKGTRDAIGVLRIMCERYLEKNKKLYVVFVDIEKAFDRVDCNKLMGILKYILIYFYNRYNESDFTECTVHYCLSVSSYSLSNNECCRAKMYNNKPLSISLTTLTRSFNDKILLISVNLFLHSFRRIEANTVKSLMLAGNEFQSLGRAIVKEDEYVEVQWDGIVSIVSWRERVFRLWWEESEYADTFFVYGFHDDNALTAVEEYRRRFPNVAMGFSVFTGCYLKLDNTTAHIALQCGPEFLRYVRSCTRQVHKRRTKRHVPYTPIRNNFTFP</sequence>
<comment type="caution">
    <text evidence="1">The sequence shown here is derived from an EMBL/GenBank/DDBJ whole genome shotgun (WGS) entry which is preliminary data.</text>
</comment>
<evidence type="ECO:0000313" key="1">
    <source>
        <dbReference type="EMBL" id="KAJ4439506.1"/>
    </source>
</evidence>
<dbReference type="PANTHER" id="PTHR47027:SF20">
    <property type="entry name" value="REVERSE TRANSCRIPTASE-LIKE PROTEIN WITH RNA-DIRECTED DNA POLYMERASE DOMAIN"/>
    <property type="match status" value="1"/>
</dbReference>
<organism evidence="1 2">
    <name type="scientific">Periplaneta americana</name>
    <name type="common">American cockroach</name>
    <name type="synonym">Blatta americana</name>
    <dbReference type="NCBI Taxonomy" id="6978"/>
    <lineage>
        <taxon>Eukaryota</taxon>
        <taxon>Metazoa</taxon>
        <taxon>Ecdysozoa</taxon>
        <taxon>Arthropoda</taxon>
        <taxon>Hexapoda</taxon>
        <taxon>Insecta</taxon>
        <taxon>Pterygota</taxon>
        <taxon>Neoptera</taxon>
        <taxon>Polyneoptera</taxon>
        <taxon>Dictyoptera</taxon>
        <taxon>Blattodea</taxon>
        <taxon>Blattoidea</taxon>
        <taxon>Blattidae</taxon>
        <taxon>Blattinae</taxon>
        <taxon>Periplaneta</taxon>
    </lineage>
</organism>